<protein>
    <submittedName>
        <fullName evidence="2">Uncharacterized protein</fullName>
    </submittedName>
</protein>
<evidence type="ECO:0000313" key="3">
    <source>
        <dbReference type="Proteomes" id="UP001054945"/>
    </source>
</evidence>
<name>A0AAV4MPI8_CAEEX</name>
<proteinExistence type="predicted"/>
<dbReference type="AlphaFoldDB" id="A0AAV4MPI8"/>
<comment type="caution">
    <text evidence="2">The sequence shown here is derived from an EMBL/GenBank/DDBJ whole genome shotgun (WGS) entry which is preliminary data.</text>
</comment>
<gene>
    <name evidence="2" type="ORF">CEXT_242651</name>
</gene>
<feature type="region of interest" description="Disordered" evidence="1">
    <location>
        <begin position="1"/>
        <end position="23"/>
    </location>
</feature>
<dbReference type="Proteomes" id="UP001054945">
    <property type="component" value="Unassembled WGS sequence"/>
</dbReference>
<accession>A0AAV4MPI8</accession>
<keyword evidence="3" id="KW-1185">Reference proteome</keyword>
<reference evidence="2 3" key="1">
    <citation type="submission" date="2021-06" db="EMBL/GenBank/DDBJ databases">
        <title>Caerostris extrusa draft genome.</title>
        <authorList>
            <person name="Kono N."/>
            <person name="Arakawa K."/>
        </authorList>
    </citation>
    <scope>NUCLEOTIDE SEQUENCE [LARGE SCALE GENOMIC DNA]</scope>
</reference>
<organism evidence="2 3">
    <name type="scientific">Caerostris extrusa</name>
    <name type="common">Bark spider</name>
    <name type="synonym">Caerostris bankana</name>
    <dbReference type="NCBI Taxonomy" id="172846"/>
    <lineage>
        <taxon>Eukaryota</taxon>
        <taxon>Metazoa</taxon>
        <taxon>Ecdysozoa</taxon>
        <taxon>Arthropoda</taxon>
        <taxon>Chelicerata</taxon>
        <taxon>Arachnida</taxon>
        <taxon>Araneae</taxon>
        <taxon>Araneomorphae</taxon>
        <taxon>Entelegynae</taxon>
        <taxon>Araneoidea</taxon>
        <taxon>Araneidae</taxon>
        <taxon>Caerostris</taxon>
    </lineage>
</organism>
<dbReference type="EMBL" id="BPLR01020046">
    <property type="protein sequence ID" value="GIX74252.1"/>
    <property type="molecule type" value="Genomic_DNA"/>
</dbReference>
<evidence type="ECO:0000313" key="2">
    <source>
        <dbReference type="EMBL" id="GIX74252.1"/>
    </source>
</evidence>
<evidence type="ECO:0000256" key="1">
    <source>
        <dbReference type="SAM" id="MobiDB-lite"/>
    </source>
</evidence>
<sequence>MWTISLSKQHSRNPEQSHINATQPRHKIVCFPLEQKLRRRCHGKGKTKPEKIAAETQINGFGRRYESVRKDAEKSLTGLFRILPSFLRPINIQSESFHRAFRKGIPEIPNKATRTPLTPAIKSSTFFEQKIWRRFHGKEKQSVKKNVPKNAD</sequence>